<organism evidence="3 4">
    <name type="scientific">Hypholoma sublateritium (strain FD-334 SS-4)</name>
    <dbReference type="NCBI Taxonomy" id="945553"/>
    <lineage>
        <taxon>Eukaryota</taxon>
        <taxon>Fungi</taxon>
        <taxon>Dikarya</taxon>
        <taxon>Basidiomycota</taxon>
        <taxon>Agaricomycotina</taxon>
        <taxon>Agaricomycetes</taxon>
        <taxon>Agaricomycetidae</taxon>
        <taxon>Agaricales</taxon>
        <taxon>Agaricineae</taxon>
        <taxon>Strophariaceae</taxon>
        <taxon>Hypholoma</taxon>
    </lineage>
</organism>
<dbReference type="EMBL" id="KN817593">
    <property type="protein sequence ID" value="KJA18133.1"/>
    <property type="molecule type" value="Genomic_DNA"/>
</dbReference>
<protein>
    <submittedName>
        <fullName evidence="3">Uncharacterized protein</fullName>
    </submittedName>
</protein>
<feature type="region of interest" description="Disordered" evidence="1">
    <location>
        <begin position="151"/>
        <end position="189"/>
    </location>
</feature>
<reference evidence="4" key="1">
    <citation type="submission" date="2014-04" db="EMBL/GenBank/DDBJ databases">
        <title>Evolutionary Origins and Diversification of the Mycorrhizal Mutualists.</title>
        <authorList>
            <consortium name="DOE Joint Genome Institute"/>
            <consortium name="Mycorrhizal Genomics Consortium"/>
            <person name="Kohler A."/>
            <person name="Kuo A."/>
            <person name="Nagy L.G."/>
            <person name="Floudas D."/>
            <person name="Copeland A."/>
            <person name="Barry K.W."/>
            <person name="Cichocki N."/>
            <person name="Veneault-Fourrey C."/>
            <person name="LaButti K."/>
            <person name="Lindquist E.A."/>
            <person name="Lipzen A."/>
            <person name="Lundell T."/>
            <person name="Morin E."/>
            <person name="Murat C."/>
            <person name="Riley R."/>
            <person name="Ohm R."/>
            <person name="Sun H."/>
            <person name="Tunlid A."/>
            <person name="Henrissat B."/>
            <person name="Grigoriev I.V."/>
            <person name="Hibbett D.S."/>
            <person name="Martin F."/>
        </authorList>
    </citation>
    <scope>NUCLEOTIDE SEQUENCE [LARGE SCALE GENOMIC DNA]</scope>
    <source>
        <strain evidence="4">FD-334 SS-4</strain>
    </source>
</reference>
<dbReference type="OrthoDB" id="2848852at2759"/>
<evidence type="ECO:0000256" key="1">
    <source>
        <dbReference type="SAM" id="MobiDB-lite"/>
    </source>
</evidence>
<accession>A0A0D2M4P1</accession>
<keyword evidence="2" id="KW-0472">Membrane</keyword>
<dbReference type="OMA" id="HPAAHIT"/>
<sequence>MSPYPAVLTTASSSAASATATSLEADVAPSTDPRLLAVIIVLGIVAAFLITFIVYITLRVKRREVSGDTSDPHGTVIHQDHPAAHITPFGAVGAQIGGRVPRFSHTPGQDMRIAIRRPDGAWHFADSRTPFTPSGVSEIDVIPSPISTIASRGFPPPTVPRLPSTKEQEASYFSHNHTHNPPPPAYYREPCRDHFDDTR</sequence>
<keyword evidence="2" id="KW-0812">Transmembrane</keyword>
<evidence type="ECO:0000256" key="2">
    <source>
        <dbReference type="SAM" id="Phobius"/>
    </source>
</evidence>
<name>A0A0D2M4P1_HYPSF</name>
<proteinExistence type="predicted"/>
<evidence type="ECO:0000313" key="4">
    <source>
        <dbReference type="Proteomes" id="UP000054270"/>
    </source>
</evidence>
<feature type="transmembrane region" description="Helical" evidence="2">
    <location>
        <begin position="35"/>
        <end position="58"/>
    </location>
</feature>
<evidence type="ECO:0000313" key="3">
    <source>
        <dbReference type="EMBL" id="KJA18133.1"/>
    </source>
</evidence>
<dbReference type="AlphaFoldDB" id="A0A0D2M4P1"/>
<keyword evidence="2" id="KW-1133">Transmembrane helix</keyword>
<gene>
    <name evidence="3" type="ORF">HYPSUDRAFT_45586</name>
</gene>
<keyword evidence="4" id="KW-1185">Reference proteome</keyword>
<dbReference type="Proteomes" id="UP000054270">
    <property type="component" value="Unassembled WGS sequence"/>
</dbReference>